<evidence type="ECO:0000313" key="6">
    <source>
        <dbReference type="Proteomes" id="UP000432464"/>
    </source>
</evidence>
<evidence type="ECO:0000256" key="4">
    <source>
        <dbReference type="SAM" id="Phobius"/>
    </source>
</evidence>
<evidence type="ECO:0000256" key="2">
    <source>
        <dbReference type="ARBA" id="ARBA00023136"/>
    </source>
</evidence>
<dbReference type="PANTHER" id="PTHR37042:SF4">
    <property type="entry name" value="OUTER MEMBRANE PROTEIN RV1973"/>
    <property type="match status" value="1"/>
</dbReference>
<dbReference type="GO" id="GO:0016020">
    <property type="term" value="C:membrane"/>
    <property type="evidence" value="ECO:0007669"/>
    <property type="project" value="UniProtKB-SubCell"/>
</dbReference>
<feature type="transmembrane region" description="Helical" evidence="4">
    <location>
        <begin position="119"/>
        <end position="139"/>
    </location>
</feature>
<comment type="subcellular location">
    <subcellularLocation>
        <location evidence="1">Membrane</location>
    </subcellularLocation>
</comment>
<comment type="caution">
    <text evidence="5">The sequence shown here is derived from an EMBL/GenBank/DDBJ whole genome shotgun (WGS) entry which is preliminary data.</text>
</comment>
<organism evidence="5 6">
    <name type="scientific">Nocardia aurantiaca</name>
    <dbReference type="NCBI Taxonomy" id="2675850"/>
    <lineage>
        <taxon>Bacteria</taxon>
        <taxon>Bacillati</taxon>
        <taxon>Actinomycetota</taxon>
        <taxon>Actinomycetes</taxon>
        <taxon>Mycobacteriales</taxon>
        <taxon>Nocardiaceae</taxon>
        <taxon>Nocardia</taxon>
    </lineage>
</organism>
<dbReference type="Proteomes" id="UP000432464">
    <property type="component" value="Unassembled WGS sequence"/>
</dbReference>
<dbReference type="EMBL" id="WMBB01000001">
    <property type="protein sequence ID" value="MTE11239.1"/>
    <property type="molecule type" value="Genomic_DNA"/>
</dbReference>
<keyword evidence="6" id="KW-1185">Reference proteome</keyword>
<keyword evidence="4" id="KW-1133">Transmembrane helix</keyword>
<keyword evidence="4" id="KW-0812">Transmembrane</keyword>
<evidence type="ECO:0008006" key="7">
    <source>
        <dbReference type="Google" id="ProtNLM"/>
    </source>
</evidence>
<keyword evidence="2 4" id="KW-0472">Membrane</keyword>
<gene>
    <name evidence="5" type="ORF">GLP40_00310</name>
</gene>
<feature type="compositionally biased region" description="Low complexity" evidence="3">
    <location>
        <begin position="95"/>
        <end position="109"/>
    </location>
</feature>
<dbReference type="PANTHER" id="PTHR37042">
    <property type="entry name" value="OUTER MEMBRANE PROTEIN RV1973"/>
    <property type="match status" value="1"/>
</dbReference>
<sequence length="273" mass="28436">MSDSSVVRNRTRRRAVRSEGPPPEEKGTAAPAFEATVPAPDKVGAAEAVQADGGVIAPNAESADDSAPVEVTGWGDVPTADAKPSDSPQESAEDAVTAAPESEAPAVASADGGSLWMRVVAVAALVLAVVVVGGTVWAAHQRSTLSDQDALRADYVQAAKQAMLNITNISADTAQDDINRVLAVTSGDLQKEYTDRKDDYAGIVQKAQVRAKGEVVEAALQSSDDHSAIVLVAVKQTLTNAGVDGPQQRQYRFKVTLSRDDKGITATGMEMTV</sequence>
<evidence type="ECO:0000256" key="1">
    <source>
        <dbReference type="ARBA" id="ARBA00004370"/>
    </source>
</evidence>
<evidence type="ECO:0000256" key="3">
    <source>
        <dbReference type="SAM" id="MobiDB-lite"/>
    </source>
</evidence>
<proteinExistence type="predicted"/>
<name>A0A6I3KUS4_9NOCA</name>
<reference evidence="5 6" key="1">
    <citation type="submission" date="2019-11" db="EMBL/GenBank/DDBJ databases">
        <title>Nocardia sp. nov. CT2-14 isolated from soil.</title>
        <authorList>
            <person name="Kanchanasin P."/>
            <person name="Tanasupawat S."/>
            <person name="Yuki M."/>
            <person name="Kudo T."/>
        </authorList>
    </citation>
    <scope>NUCLEOTIDE SEQUENCE [LARGE SCALE GENOMIC DNA]</scope>
    <source>
        <strain evidence="5 6">CT2-14</strain>
    </source>
</reference>
<feature type="region of interest" description="Disordered" evidence="3">
    <location>
        <begin position="1"/>
        <end position="109"/>
    </location>
</feature>
<protein>
    <recommendedName>
        <fullName evidence="7">Mce protein</fullName>
    </recommendedName>
</protein>
<dbReference type="RefSeq" id="WP_154785810.1">
    <property type="nucleotide sequence ID" value="NZ_WMBB01000001.1"/>
</dbReference>
<dbReference type="AlphaFoldDB" id="A0A6I3KUS4"/>
<evidence type="ECO:0000313" key="5">
    <source>
        <dbReference type="EMBL" id="MTE11239.1"/>
    </source>
</evidence>
<accession>A0A6I3KUS4</accession>